<dbReference type="GO" id="GO:0005737">
    <property type="term" value="C:cytoplasm"/>
    <property type="evidence" value="ECO:0007669"/>
    <property type="project" value="TreeGrafter"/>
</dbReference>
<dbReference type="Proteomes" id="UP000705867">
    <property type="component" value="Unassembled WGS sequence"/>
</dbReference>
<dbReference type="EMBL" id="JAIOIV010000110">
    <property type="protein sequence ID" value="MBZ0157306.1"/>
    <property type="molecule type" value="Genomic_DNA"/>
</dbReference>
<dbReference type="PANTHER" id="PTHR48100">
    <property type="entry name" value="BROAD-SPECIFICITY PHOSPHATASE YOR283W-RELATED"/>
    <property type="match status" value="1"/>
</dbReference>
<gene>
    <name evidence="1" type="ORF">K8I29_13990</name>
</gene>
<dbReference type="InterPro" id="IPR029033">
    <property type="entry name" value="His_PPase_superfam"/>
</dbReference>
<dbReference type="SUPFAM" id="SSF53254">
    <property type="entry name" value="Phosphoglycerate mutase-like"/>
    <property type="match status" value="1"/>
</dbReference>
<dbReference type="InterPro" id="IPR050275">
    <property type="entry name" value="PGM_Phosphatase"/>
</dbReference>
<comment type="caution">
    <text evidence="1">The sequence shown here is derived from an EMBL/GenBank/DDBJ whole genome shotgun (WGS) entry which is preliminary data.</text>
</comment>
<dbReference type="SMART" id="SM00855">
    <property type="entry name" value="PGAM"/>
    <property type="match status" value="1"/>
</dbReference>
<dbReference type="CDD" id="cd07067">
    <property type="entry name" value="HP_PGM_like"/>
    <property type="match status" value="1"/>
</dbReference>
<dbReference type="Gene3D" id="3.40.50.1240">
    <property type="entry name" value="Phosphoglycerate mutase-like"/>
    <property type="match status" value="1"/>
</dbReference>
<organism evidence="1 2">
    <name type="scientific">Candidatus Nitrobium versatile</name>
    <dbReference type="NCBI Taxonomy" id="2884831"/>
    <lineage>
        <taxon>Bacteria</taxon>
        <taxon>Pseudomonadati</taxon>
        <taxon>Nitrospirota</taxon>
        <taxon>Nitrospiria</taxon>
        <taxon>Nitrospirales</taxon>
        <taxon>Nitrospiraceae</taxon>
        <taxon>Candidatus Nitrobium</taxon>
    </lineage>
</organism>
<dbReference type="GO" id="GO:0016791">
    <property type="term" value="F:phosphatase activity"/>
    <property type="evidence" value="ECO:0007669"/>
    <property type="project" value="TreeGrafter"/>
</dbReference>
<protein>
    <submittedName>
        <fullName evidence="1">Histidine phosphatase family protein</fullName>
    </submittedName>
</protein>
<reference evidence="1" key="1">
    <citation type="journal article" date="2021" name="bioRxiv">
        <title>Unraveling nitrogen, sulfur and carbon metabolic pathways and microbial community transcriptional responses to substrate deprivation and toxicity stresses in a bioreactor mimicking anoxic brackish coastal sediment conditions.</title>
        <authorList>
            <person name="Martins P.D."/>
            <person name="Echeveste M.J."/>
            <person name="Arshad A."/>
            <person name="Kurth J."/>
            <person name="Ouboter H."/>
            <person name="Jetten M.S.M."/>
            <person name="Welte C.U."/>
        </authorList>
    </citation>
    <scope>NUCLEOTIDE SEQUENCE</scope>
    <source>
        <strain evidence="1">MAG_39</strain>
    </source>
</reference>
<dbReference type="AlphaFoldDB" id="A0A953LXT6"/>
<dbReference type="PIRSF" id="PIRSF000709">
    <property type="entry name" value="6PFK_2-Ptase"/>
    <property type="match status" value="1"/>
</dbReference>
<dbReference type="PANTHER" id="PTHR48100:SF59">
    <property type="entry name" value="ADENOSYLCOBALAMIN_ALPHA-RIBAZOLE PHOSPHATASE"/>
    <property type="match status" value="1"/>
</dbReference>
<proteinExistence type="predicted"/>
<dbReference type="Pfam" id="PF00300">
    <property type="entry name" value="His_Phos_1"/>
    <property type="match status" value="1"/>
</dbReference>
<accession>A0A953LXT6</accession>
<dbReference type="InterPro" id="IPR013078">
    <property type="entry name" value="His_Pase_superF_clade-1"/>
</dbReference>
<sequence>MTIFLLIRHGTTDMLGRILAGWMPGVHLNEKGKREAAELAERLAPLSLAALYCSPLDRALETAAPLASRKGLPVQVCEGVGEIRFGEWTGMDFPSLNASSVWKRFNEFRSGTRIPGGEIIGEVQARMVAEMERIQGLHPDGMVAVVSHGDVIKAAIAYYVGIPLDLMRRIEIGPASVSSIAIDAYGPVLLCVNHTEGIPLRRG</sequence>
<evidence type="ECO:0000313" key="1">
    <source>
        <dbReference type="EMBL" id="MBZ0157306.1"/>
    </source>
</evidence>
<evidence type="ECO:0000313" key="2">
    <source>
        <dbReference type="Proteomes" id="UP000705867"/>
    </source>
</evidence>
<reference evidence="1" key="2">
    <citation type="submission" date="2021-08" db="EMBL/GenBank/DDBJ databases">
        <authorList>
            <person name="Dalcin Martins P."/>
        </authorList>
    </citation>
    <scope>NUCLEOTIDE SEQUENCE</scope>
    <source>
        <strain evidence="1">MAG_39</strain>
    </source>
</reference>
<name>A0A953LXT6_9BACT</name>